<name>A0A368VFA8_MARNT</name>
<sequence>MTTNRRPMLALAASLALLSGCSSFGPVTSGTDDPCATLQSVVADYTTGFDAYRGNGSSYAMVTLYRAKEQLIKGHCEIWEWGNGDAAYTCTVGAPNQEVATAMYQQANNQLSACLGENWQGTEAGRERDGRPAGEVTRYQNSGKAGPAVSLHRVQDRSQHSVYLYIGTPGRSPEPAN</sequence>
<keyword evidence="2" id="KW-0732">Signal</keyword>
<comment type="caution">
    <text evidence="4">The sequence shown here is derived from an EMBL/GenBank/DDBJ whole genome shotgun (WGS) entry which is preliminary data.</text>
</comment>
<dbReference type="Proteomes" id="UP000253065">
    <property type="component" value="Unassembled WGS sequence"/>
</dbReference>
<evidence type="ECO:0000313" key="5">
    <source>
        <dbReference type="Proteomes" id="UP000252795"/>
    </source>
</evidence>
<gene>
    <name evidence="4" type="ORF">DET51_10117</name>
    <name evidence="3" type="ORF">DET64_10117</name>
</gene>
<protein>
    <recommendedName>
        <fullName evidence="7">Lipoprotein</fullName>
    </recommendedName>
</protein>
<accession>A0A368VFA8</accession>
<evidence type="ECO:0000256" key="2">
    <source>
        <dbReference type="SAM" id="SignalP"/>
    </source>
</evidence>
<dbReference type="RefSeq" id="WP_113878804.1">
    <property type="nucleotide sequence ID" value="NZ_CAJXYA010000020.1"/>
</dbReference>
<organism evidence="4 5">
    <name type="scientific">Marinobacter nauticus</name>
    <name type="common">Marinobacter hydrocarbonoclasticus</name>
    <name type="synonym">Marinobacter aquaeolei</name>
    <dbReference type="NCBI Taxonomy" id="2743"/>
    <lineage>
        <taxon>Bacteria</taxon>
        <taxon>Pseudomonadati</taxon>
        <taxon>Pseudomonadota</taxon>
        <taxon>Gammaproteobacteria</taxon>
        <taxon>Pseudomonadales</taxon>
        <taxon>Marinobacteraceae</taxon>
        <taxon>Marinobacter</taxon>
    </lineage>
</organism>
<reference evidence="4 5" key="1">
    <citation type="submission" date="2018-07" db="EMBL/GenBank/DDBJ databases">
        <title>Freshwater and sediment microbial communities from various areas in North America, analyzing microbe dynamics in response to fracking.</title>
        <authorList>
            <person name="Lamendella R."/>
        </authorList>
    </citation>
    <scope>NUCLEOTIDE SEQUENCE [LARGE SCALE GENOMIC DNA]</scope>
    <source>
        <strain evidence="4 5">114E</strain>
        <strain evidence="3 6">114E_o</strain>
    </source>
</reference>
<keyword evidence="6" id="KW-1185">Reference proteome</keyword>
<dbReference type="AlphaFoldDB" id="A0A368VFA8"/>
<evidence type="ECO:0000313" key="6">
    <source>
        <dbReference type="Proteomes" id="UP000253065"/>
    </source>
</evidence>
<evidence type="ECO:0000256" key="1">
    <source>
        <dbReference type="SAM" id="MobiDB-lite"/>
    </source>
</evidence>
<dbReference type="EMBL" id="QPJB01000001">
    <property type="protein sequence ID" value="RCW37681.1"/>
    <property type="molecule type" value="Genomic_DNA"/>
</dbReference>
<evidence type="ECO:0000313" key="3">
    <source>
        <dbReference type="EMBL" id="RBP76834.1"/>
    </source>
</evidence>
<evidence type="ECO:0000313" key="4">
    <source>
        <dbReference type="EMBL" id="RCW37681.1"/>
    </source>
</evidence>
<proteinExistence type="predicted"/>
<evidence type="ECO:0008006" key="7">
    <source>
        <dbReference type="Google" id="ProtNLM"/>
    </source>
</evidence>
<feature type="signal peptide" evidence="2">
    <location>
        <begin position="1"/>
        <end position="24"/>
    </location>
</feature>
<dbReference type="EMBL" id="QNSA01000001">
    <property type="protein sequence ID" value="RBP76834.1"/>
    <property type="molecule type" value="Genomic_DNA"/>
</dbReference>
<feature type="chain" id="PRO_5044585143" description="Lipoprotein" evidence="2">
    <location>
        <begin position="25"/>
        <end position="177"/>
    </location>
</feature>
<dbReference type="Proteomes" id="UP000252795">
    <property type="component" value="Unassembled WGS sequence"/>
</dbReference>
<dbReference type="PROSITE" id="PS51257">
    <property type="entry name" value="PROKAR_LIPOPROTEIN"/>
    <property type="match status" value="1"/>
</dbReference>
<feature type="region of interest" description="Disordered" evidence="1">
    <location>
        <begin position="122"/>
        <end position="152"/>
    </location>
</feature>